<dbReference type="AlphaFoldDB" id="A0A9P3L9I4"/>
<dbReference type="OrthoDB" id="10248252at2759"/>
<dbReference type="Gene3D" id="2.130.10.10">
    <property type="entry name" value="YVTN repeat-like/Quinoprotein amine dehydrogenase"/>
    <property type="match status" value="1"/>
</dbReference>
<sequence length="651" mass="70804">MSPEPIVIPSDDEIECVGQYRRAPVQHPPAVVDLTGDDDDDDNSNMVQLRTGPTVAGPSRQRSTSGRSPGRDRVSTLSRTVENGRRIVTEKALQAASRGRSQPVQVESIEISDDEEEDFHGLGLDQTFGWKQGTRPTSRETRDLEDSADVSESTRKIVQALPVTQRRKEKAALTSILPRYCSAPAESDELARSLKGLGIWAKLAALQPMSSTVVPSTAHRKSRIWRIQPNAAETMLRRTRRESLGRFSSGSVNAIVQSGPLTVVASCAAAGDANDDPENMAYNLEGSLKILCNGQEPEGSVLNEHKKVLDLGGTSLTKTYTVNDVQFDPADSTRFVSCAKDGRLVLWNCDVPEKPVKHRAMHYRDSLPEGLQYKPSGSLLAVWTDDGMCILHNNLEGHALKLRAGKKVPVQSVVWGRGAFSNKLYTTAGSDETSTGQHKCFDVTTDHKGLLFGGDVAGECLDVDPTGTWLAHATCSEHTTFKLALYDTNNLRRPARELCLSEFDSESKPRIQQVLFSPDSVHLAVARSDNVTHVYDARFLSRRLYDLPHGAAVEATKADGEGGIYKVEWLENGVHGLSLVSCGADGCVRLWDMKRAGGDFGDTIIASSTSYAGWFSLGDVYKGETPLILGDGGEASLPDAGTGRKLNMKAR</sequence>
<evidence type="ECO:0000256" key="1">
    <source>
        <dbReference type="ARBA" id="ARBA00022574"/>
    </source>
</evidence>
<keyword evidence="5" id="KW-1185">Reference proteome</keyword>
<accession>A0A9P3L9I4</accession>
<dbReference type="SUPFAM" id="SSF50978">
    <property type="entry name" value="WD40 repeat-like"/>
    <property type="match status" value="1"/>
</dbReference>
<dbReference type="InterPro" id="IPR015943">
    <property type="entry name" value="WD40/YVTN_repeat-like_dom_sf"/>
</dbReference>
<reference evidence="4 5" key="1">
    <citation type="submission" date="2021-08" db="EMBL/GenBank/DDBJ databases">
        <title>Draft Genome Sequence of Phanerochaete sordida strain YK-624.</title>
        <authorList>
            <person name="Mori T."/>
            <person name="Dohra H."/>
            <person name="Suzuki T."/>
            <person name="Kawagishi H."/>
            <person name="Hirai H."/>
        </authorList>
    </citation>
    <scope>NUCLEOTIDE SEQUENCE [LARGE SCALE GENOMIC DNA]</scope>
    <source>
        <strain evidence="4 5">YK-624</strain>
    </source>
</reference>
<name>A0A9P3L9I4_9APHY</name>
<organism evidence="4 5">
    <name type="scientific">Phanerochaete sordida</name>
    <dbReference type="NCBI Taxonomy" id="48140"/>
    <lineage>
        <taxon>Eukaryota</taxon>
        <taxon>Fungi</taxon>
        <taxon>Dikarya</taxon>
        <taxon>Basidiomycota</taxon>
        <taxon>Agaricomycotina</taxon>
        <taxon>Agaricomycetes</taxon>
        <taxon>Polyporales</taxon>
        <taxon>Phanerochaetaceae</taxon>
        <taxon>Phanerochaete</taxon>
    </lineage>
</organism>
<evidence type="ECO:0000313" key="4">
    <source>
        <dbReference type="EMBL" id="GJE86008.1"/>
    </source>
</evidence>
<dbReference type="Proteomes" id="UP000703269">
    <property type="component" value="Unassembled WGS sequence"/>
</dbReference>
<feature type="region of interest" description="Disordered" evidence="3">
    <location>
        <begin position="19"/>
        <end position="77"/>
    </location>
</feature>
<dbReference type="InterPro" id="IPR001680">
    <property type="entry name" value="WD40_rpt"/>
</dbReference>
<dbReference type="PANTHER" id="PTHR19848">
    <property type="entry name" value="WD40 REPEAT PROTEIN"/>
    <property type="match status" value="1"/>
</dbReference>
<dbReference type="SMART" id="SM00320">
    <property type="entry name" value="WD40"/>
    <property type="match status" value="4"/>
</dbReference>
<protein>
    <submittedName>
        <fullName evidence="4">WD40 repeat-like protein</fullName>
    </submittedName>
</protein>
<evidence type="ECO:0000256" key="2">
    <source>
        <dbReference type="ARBA" id="ARBA00022737"/>
    </source>
</evidence>
<comment type="caution">
    <text evidence="4">The sequence shown here is derived from an EMBL/GenBank/DDBJ whole genome shotgun (WGS) entry which is preliminary data.</text>
</comment>
<evidence type="ECO:0000256" key="3">
    <source>
        <dbReference type="SAM" id="MobiDB-lite"/>
    </source>
</evidence>
<proteinExistence type="predicted"/>
<evidence type="ECO:0000313" key="5">
    <source>
        <dbReference type="Proteomes" id="UP000703269"/>
    </source>
</evidence>
<keyword evidence="2" id="KW-0677">Repeat</keyword>
<feature type="region of interest" description="Disordered" evidence="3">
    <location>
        <begin position="125"/>
        <end position="150"/>
    </location>
</feature>
<dbReference type="Pfam" id="PF00400">
    <property type="entry name" value="WD40"/>
    <property type="match status" value="2"/>
</dbReference>
<keyword evidence="1" id="KW-0853">WD repeat</keyword>
<dbReference type="EMBL" id="BPQB01000003">
    <property type="protein sequence ID" value="GJE86008.1"/>
    <property type="molecule type" value="Genomic_DNA"/>
</dbReference>
<dbReference type="InterPro" id="IPR036322">
    <property type="entry name" value="WD40_repeat_dom_sf"/>
</dbReference>
<gene>
    <name evidence="4" type="ORF">PsYK624_020880</name>
</gene>
<dbReference type="PANTHER" id="PTHR19848:SF8">
    <property type="entry name" value="F-BOX AND WD REPEAT DOMAIN CONTAINING 7"/>
    <property type="match status" value="1"/>
</dbReference>